<reference evidence="2 3" key="1">
    <citation type="journal article" date="2024" name="Appl. Environ. Microbiol.">
        <title>Pontiella agarivorans sp. nov., a novel marine anaerobic bacterium capable of degrading macroalgal polysaccharides and fixing nitrogen.</title>
        <authorList>
            <person name="Liu N."/>
            <person name="Kivenson V."/>
            <person name="Peng X."/>
            <person name="Cui Z."/>
            <person name="Lankiewicz T.S."/>
            <person name="Gosselin K.M."/>
            <person name="English C.J."/>
            <person name="Blair E.M."/>
            <person name="O'Malley M.A."/>
            <person name="Valentine D.L."/>
        </authorList>
    </citation>
    <scope>NUCLEOTIDE SEQUENCE [LARGE SCALE GENOMIC DNA]</scope>
    <source>
        <strain evidence="2 3">NLcol2</strain>
    </source>
</reference>
<evidence type="ECO:0000313" key="3">
    <source>
        <dbReference type="Proteomes" id="UP001290861"/>
    </source>
</evidence>
<comment type="caution">
    <text evidence="2">The sequence shown here is derived from an EMBL/GenBank/DDBJ whole genome shotgun (WGS) entry which is preliminary data.</text>
</comment>
<keyword evidence="1" id="KW-1133">Transmembrane helix</keyword>
<keyword evidence="1" id="KW-0812">Transmembrane</keyword>
<dbReference type="RefSeq" id="WP_322609233.1">
    <property type="nucleotide sequence ID" value="NZ_JARVCO010000010.1"/>
</dbReference>
<sequence length="47" mass="5387">MAEEKKYDFETTTEIKQGHADIGKFNVAIEIILTIVCIVYLILNFNP</sequence>
<dbReference type="Proteomes" id="UP001290861">
    <property type="component" value="Unassembled WGS sequence"/>
</dbReference>
<evidence type="ECO:0000313" key="2">
    <source>
        <dbReference type="EMBL" id="MDZ8119451.1"/>
    </source>
</evidence>
<name>A0ABU5MZ23_9BACT</name>
<feature type="transmembrane region" description="Helical" evidence="1">
    <location>
        <begin position="25"/>
        <end position="43"/>
    </location>
</feature>
<keyword evidence="1" id="KW-0472">Membrane</keyword>
<protein>
    <submittedName>
        <fullName evidence="2">Uncharacterized protein</fullName>
    </submittedName>
</protein>
<gene>
    <name evidence="2" type="ORF">P9H32_12535</name>
</gene>
<accession>A0ABU5MZ23</accession>
<proteinExistence type="predicted"/>
<organism evidence="2 3">
    <name type="scientific">Pontiella agarivorans</name>
    <dbReference type="NCBI Taxonomy" id="3038953"/>
    <lineage>
        <taxon>Bacteria</taxon>
        <taxon>Pseudomonadati</taxon>
        <taxon>Kiritimatiellota</taxon>
        <taxon>Kiritimatiellia</taxon>
        <taxon>Kiritimatiellales</taxon>
        <taxon>Pontiellaceae</taxon>
        <taxon>Pontiella</taxon>
    </lineage>
</organism>
<keyword evidence="3" id="KW-1185">Reference proteome</keyword>
<dbReference type="EMBL" id="JARVCO010000010">
    <property type="protein sequence ID" value="MDZ8119451.1"/>
    <property type="molecule type" value="Genomic_DNA"/>
</dbReference>
<evidence type="ECO:0000256" key="1">
    <source>
        <dbReference type="SAM" id="Phobius"/>
    </source>
</evidence>